<organism evidence="5 6">
    <name type="scientific">Cryptotermes secundus</name>
    <dbReference type="NCBI Taxonomy" id="105785"/>
    <lineage>
        <taxon>Eukaryota</taxon>
        <taxon>Metazoa</taxon>
        <taxon>Ecdysozoa</taxon>
        <taxon>Arthropoda</taxon>
        <taxon>Hexapoda</taxon>
        <taxon>Insecta</taxon>
        <taxon>Pterygota</taxon>
        <taxon>Neoptera</taxon>
        <taxon>Polyneoptera</taxon>
        <taxon>Dictyoptera</taxon>
        <taxon>Blattodea</taxon>
        <taxon>Blattoidea</taxon>
        <taxon>Termitoidae</taxon>
        <taxon>Kalotermitidae</taxon>
        <taxon>Cryptotermitinae</taxon>
        <taxon>Cryptotermes</taxon>
    </lineage>
</organism>
<feature type="compositionally biased region" description="Polar residues" evidence="2">
    <location>
        <begin position="1"/>
        <end position="11"/>
    </location>
</feature>
<dbReference type="Pfam" id="PF01585">
    <property type="entry name" value="G-patch"/>
    <property type="match status" value="1"/>
</dbReference>
<name>A0A2J7RSM3_9NEOP</name>
<dbReference type="Gene3D" id="3.40.50.12760">
    <property type="match status" value="1"/>
</dbReference>
<feature type="region of interest" description="Disordered" evidence="2">
    <location>
        <begin position="1"/>
        <end position="77"/>
    </location>
</feature>
<feature type="domain" description="G-patch" evidence="3">
    <location>
        <begin position="99"/>
        <end position="145"/>
    </location>
</feature>
<dbReference type="GO" id="GO:0005634">
    <property type="term" value="C:nucleus"/>
    <property type="evidence" value="ECO:0007669"/>
    <property type="project" value="UniProtKB-SubCell"/>
</dbReference>
<comment type="function">
    <text evidence="1">S-adenosyl-L-methionine-dependent methyltransferase that mediates RNA cap1 2'-O-ribose methylation to the 5'-cap structure of RNAs. Methylates the ribose of the first nucleotide of a m(7)GpppG-capped mRNA to produce m(7)GpppNmp (cap1).</text>
</comment>
<dbReference type="SUPFAM" id="SSF53335">
    <property type="entry name" value="S-adenosyl-L-methionine-dependent methyltransferases"/>
    <property type="match status" value="1"/>
</dbReference>
<gene>
    <name evidence="5" type="primary">cmtr1</name>
    <name evidence="5" type="ORF">B7P43_G06037</name>
</gene>
<dbReference type="OrthoDB" id="10251234at2759"/>
<dbReference type="GO" id="GO:0006370">
    <property type="term" value="P:7-methylguanosine mRNA capping"/>
    <property type="evidence" value="ECO:0007669"/>
    <property type="project" value="UniProtKB-UniRule"/>
</dbReference>
<accession>A0A2J7RSM3</accession>
<keyword evidence="1" id="KW-0539">Nucleus</keyword>
<keyword evidence="1" id="KW-0506">mRNA capping</keyword>
<sequence>MSNFELQGTRLSESSEDESSEPPRKRLYSKFTLDGTESSADESSKPARKRLHSTFTLDGTDRSSTDHSLPDDDLQLSDEETETSLMDNMVKHIKSERFCDPKGQKMMERMGYREGHGLGKHGQGRVAPVEMSHQRGRRGLGLHIKGLEAATLQWDSSLEVISVEESVSWLENKVHEIFTRDILNGWIKEGSKKMRIDDETKFCDPNLLRNVLSSKNVFDKLDPEEMRKARTRSNPFETIRGGFFLNRAAMKMANMDRVFDFMFTNPKDEHNEEIVGPHDLLYFADVCAGPGGFSEYVLWRRSWKAKGFGFTLKGKNDFRLQDFYAGPCETFEPHYGCKGMDGDGDIFNPDNISVFSKFVMDHTHNLGVHFMMADGGFSVEGQENIQEILSKQLYLCQFLVALLIVRTGGHFVCKLFDLFTPFSVGLVYLMYKSFQRISIHKPNTSRPANSERYIICQWKREDCNIIADYMYHVNEQLCKFGSTSNKDIVEVVPLEVLTSDHNFFNYIVHSNNSLGERQVVNLVKVAAFCKDTNLVEPQQAELKRQCLSFWEVPDKARTAPPRVAPEAKCNEILKKTKVGSSGLLSAKESELGPEILENVFKSVYDWHCIVLGASRDLRQDCSFYLGLGRNRVFRLDGSRWFKVENLELSPDTLLYGEIVKELKGEGRSQRKVSTLHIIDAISLGGTDISGEHLTLRMKLCAKFAEALNKESRPDLIPIRVKKLHDLECVEAVFSKLTQRMTKGAGGSYRLVYNVEESDDRFFLPGGLMFFKATQEPWMRHMSRSTLHTYYGSPHVRESLYDRDRPKEACSSTMSCFKNRYVWWWEQGVKVHDAHTAEEGKLHRDQLVSFVHRKCIRRTKTR</sequence>
<evidence type="ECO:0000313" key="6">
    <source>
        <dbReference type="Proteomes" id="UP000235965"/>
    </source>
</evidence>
<protein>
    <recommendedName>
        <fullName evidence="1">Cap-specific mRNA (nucleoside-2'-O-)-methyltransferase 1</fullName>
        <ecNumber evidence="1">2.1.1.57</ecNumber>
    </recommendedName>
    <alternativeName>
        <fullName evidence="1">Cap1 2'O-ribose methyltransferase 1</fullName>
    </alternativeName>
</protein>
<keyword evidence="1 5" id="KW-0489">Methyltransferase</keyword>
<reference evidence="5 6" key="1">
    <citation type="submission" date="2017-12" db="EMBL/GenBank/DDBJ databases">
        <title>Hemimetabolous genomes reveal molecular basis of termite eusociality.</title>
        <authorList>
            <person name="Harrison M.C."/>
            <person name="Jongepier E."/>
            <person name="Robertson H.M."/>
            <person name="Arning N."/>
            <person name="Bitard-Feildel T."/>
            <person name="Chao H."/>
            <person name="Childers C.P."/>
            <person name="Dinh H."/>
            <person name="Doddapaneni H."/>
            <person name="Dugan S."/>
            <person name="Gowin J."/>
            <person name="Greiner C."/>
            <person name="Han Y."/>
            <person name="Hu H."/>
            <person name="Hughes D.S.T."/>
            <person name="Huylmans A.-K."/>
            <person name="Kemena C."/>
            <person name="Kremer L.P.M."/>
            <person name="Lee S.L."/>
            <person name="Lopez-Ezquerra A."/>
            <person name="Mallet L."/>
            <person name="Monroy-Kuhn J.M."/>
            <person name="Moser A."/>
            <person name="Murali S.C."/>
            <person name="Muzny D.M."/>
            <person name="Otani S."/>
            <person name="Piulachs M.-D."/>
            <person name="Poelchau M."/>
            <person name="Qu J."/>
            <person name="Schaub F."/>
            <person name="Wada-Katsumata A."/>
            <person name="Worley K.C."/>
            <person name="Xie Q."/>
            <person name="Ylla G."/>
            <person name="Poulsen M."/>
            <person name="Gibbs R.A."/>
            <person name="Schal C."/>
            <person name="Richards S."/>
            <person name="Belles X."/>
            <person name="Korb J."/>
            <person name="Bornberg-Bauer E."/>
        </authorList>
    </citation>
    <scope>NUCLEOTIDE SEQUENCE [LARGE SCALE GENOMIC DNA]</scope>
    <source>
        <tissue evidence="5">Whole body</tissue>
    </source>
</reference>
<evidence type="ECO:0000256" key="2">
    <source>
        <dbReference type="SAM" id="MobiDB-lite"/>
    </source>
</evidence>
<dbReference type="EC" id="2.1.1.57" evidence="1"/>
<dbReference type="InParanoid" id="A0A2J7RSM3"/>
<dbReference type="InterPro" id="IPR025816">
    <property type="entry name" value="RrmJ-type_MeTrfase"/>
</dbReference>
<dbReference type="InterPro" id="IPR050851">
    <property type="entry name" value="mRNA_Cap_2O-Ribose_MeTrfase"/>
</dbReference>
<evidence type="ECO:0000313" key="5">
    <source>
        <dbReference type="EMBL" id="PNF43830.1"/>
    </source>
</evidence>
<keyword evidence="6" id="KW-1185">Reference proteome</keyword>
<comment type="subcellular location">
    <subcellularLocation>
        <location evidence="1">Nucleus</location>
    </subcellularLocation>
</comment>
<feature type="domain" description="RrmJ-type SAM-dependent 2'-O-MTase" evidence="4">
    <location>
        <begin position="243"/>
        <end position="460"/>
    </location>
</feature>
<evidence type="ECO:0000256" key="1">
    <source>
        <dbReference type="RuleBase" id="RU368012"/>
    </source>
</evidence>
<dbReference type="InterPro" id="IPR002877">
    <property type="entry name" value="RNA_MeTrfase_FtsJ_dom"/>
</dbReference>
<keyword evidence="1" id="KW-0949">S-adenosyl-L-methionine</keyword>
<feature type="compositionally biased region" description="Basic and acidic residues" evidence="2">
    <location>
        <begin position="59"/>
        <end position="70"/>
    </location>
</feature>
<dbReference type="Pfam" id="PF01728">
    <property type="entry name" value="FtsJ"/>
    <property type="match status" value="1"/>
</dbReference>
<dbReference type="GO" id="GO:0032259">
    <property type="term" value="P:methylation"/>
    <property type="evidence" value="ECO:0007669"/>
    <property type="project" value="UniProtKB-KW"/>
</dbReference>
<dbReference type="STRING" id="105785.A0A2J7RSM3"/>
<dbReference type="AlphaFoldDB" id="A0A2J7RSM3"/>
<dbReference type="EMBL" id="NEVH01000252">
    <property type="protein sequence ID" value="PNF43830.1"/>
    <property type="molecule type" value="Genomic_DNA"/>
</dbReference>
<dbReference type="GO" id="GO:0005737">
    <property type="term" value="C:cytoplasm"/>
    <property type="evidence" value="ECO:0007669"/>
    <property type="project" value="TreeGrafter"/>
</dbReference>
<keyword evidence="1 5" id="KW-0808">Transferase</keyword>
<dbReference type="InterPro" id="IPR029063">
    <property type="entry name" value="SAM-dependent_MTases_sf"/>
</dbReference>
<keyword evidence="1" id="KW-0507">mRNA processing</keyword>
<comment type="caution">
    <text evidence="5">The sequence shown here is derived from an EMBL/GenBank/DDBJ whole genome shotgun (WGS) entry which is preliminary data.</text>
</comment>
<evidence type="ECO:0000259" key="3">
    <source>
        <dbReference type="PROSITE" id="PS50174"/>
    </source>
</evidence>
<evidence type="ECO:0000259" key="4">
    <source>
        <dbReference type="PROSITE" id="PS51613"/>
    </source>
</evidence>
<dbReference type="GO" id="GO:0004483">
    <property type="term" value="F:methyltransferase cap1 activity"/>
    <property type="evidence" value="ECO:0007669"/>
    <property type="project" value="UniProtKB-UniRule"/>
</dbReference>
<dbReference type="FunFam" id="3.40.50.12760:FF:000004">
    <property type="entry name" value="FtsJ-like methyltransferase"/>
    <property type="match status" value="1"/>
</dbReference>
<dbReference type="Proteomes" id="UP000235965">
    <property type="component" value="Unassembled WGS sequence"/>
</dbReference>
<dbReference type="InterPro" id="IPR000467">
    <property type="entry name" value="G_patch_dom"/>
</dbReference>
<dbReference type="PROSITE" id="PS51613">
    <property type="entry name" value="SAM_MT_RRMJ"/>
    <property type="match status" value="1"/>
</dbReference>
<comment type="catalytic activity">
    <reaction evidence="1">
        <text>a 5'-end (N(7)-methyl 5'-triphosphoguanosine)-ribonucleoside in mRNA + S-adenosyl-L-methionine = a 5'-end (N(7)-methyl 5'-triphosphoguanosine)-(2'-O-methyl-ribonucleoside) in mRNA + S-adenosyl-L-homocysteine + H(+)</text>
        <dbReference type="Rhea" id="RHEA:67020"/>
        <dbReference type="Rhea" id="RHEA-COMP:17167"/>
        <dbReference type="Rhea" id="RHEA-COMP:17168"/>
        <dbReference type="ChEBI" id="CHEBI:15378"/>
        <dbReference type="ChEBI" id="CHEBI:57856"/>
        <dbReference type="ChEBI" id="CHEBI:59789"/>
        <dbReference type="ChEBI" id="CHEBI:156461"/>
        <dbReference type="ChEBI" id="CHEBI:167609"/>
        <dbReference type="EC" id="2.1.1.57"/>
    </reaction>
</comment>
<dbReference type="FunCoup" id="A0A2J7RSM3">
    <property type="interactions" value="2392"/>
</dbReference>
<dbReference type="GO" id="GO:0016556">
    <property type="term" value="P:mRNA modification"/>
    <property type="evidence" value="ECO:0007669"/>
    <property type="project" value="UniProtKB-UniRule"/>
</dbReference>
<proteinExistence type="predicted"/>
<dbReference type="PANTHER" id="PTHR16121:SF0">
    <property type="entry name" value="CAP-SPECIFIC MRNA (NUCLEOSIDE-2'-O-)-METHYLTRANSFERASE 1"/>
    <property type="match status" value="1"/>
</dbReference>
<dbReference type="PANTHER" id="PTHR16121">
    <property type="entry name" value="CAP-SPECIFIC MRNA (NUCLEOSIDE-2'-O-)-METHYLTRANSFERASE 1-RELATED"/>
    <property type="match status" value="1"/>
</dbReference>
<dbReference type="SMART" id="SM00443">
    <property type="entry name" value="G_patch"/>
    <property type="match status" value="1"/>
</dbReference>
<dbReference type="GO" id="GO:0003676">
    <property type="term" value="F:nucleic acid binding"/>
    <property type="evidence" value="ECO:0007669"/>
    <property type="project" value="UniProtKB-UniRule"/>
</dbReference>
<dbReference type="PROSITE" id="PS50174">
    <property type="entry name" value="G_PATCH"/>
    <property type="match status" value="1"/>
</dbReference>